<protein>
    <submittedName>
        <fullName evidence="1">Uncharacterized protein</fullName>
    </submittedName>
</protein>
<gene>
    <name evidence="1" type="ORF">SKAU_G00158160</name>
</gene>
<evidence type="ECO:0000313" key="2">
    <source>
        <dbReference type="Proteomes" id="UP001152622"/>
    </source>
</evidence>
<accession>A0A9Q1FI35</accession>
<dbReference type="AlphaFoldDB" id="A0A9Q1FI35"/>
<keyword evidence="2" id="KW-1185">Reference proteome</keyword>
<reference evidence="1" key="1">
    <citation type="journal article" date="2023" name="Science">
        <title>Genome structures resolve the early diversification of teleost fishes.</title>
        <authorList>
            <person name="Parey E."/>
            <person name="Louis A."/>
            <person name="Montfort J."/>
            <person name="Bouchez O."/>
            <person name="Roques C."/>
            <person name="Iampietro C."/>
            <person name="Lluch J."/>
            <person name="Castinel A."/>
            <person name="Donnadieu C."/>
            <person name="Desvignes T."/>
            <person name="Floi Bucao C."/>
            <person name="Jouanno E."/>
            <person name="Wen M."/>
            <person name="Mejri S."/>
            <person name="Dirks R."/>
            <person name="Jansen H."/>
            <person name="Henkel C."/>
            <person name="Chen W.J."/>
            <person name="Zahm M."/>
            <person name="Cabau C."/>
            <person name="Klopp C."/>
            <person name="Thompson A.W."/>
            <person name="Robinson-Rechavi M."/>
            <person name="Braasch I."/>
            <person name="Lecointre G."/>
            <person name="Bobe J."/>
            <person name="Postlethwait J.H."/>
            <person name="Berthelot C."/>
            <person name="Roest Crollius H."/>
            <person name="Guiguen Y."/>
        </authorList>
    </citation>
    <scope>NUCLEOTIDE SEQUENCE</scope>
    <source>
        <strain evidence="1">WJC10195</strain>
    </source>
</reference>
<proteinExistence type="predicted"/>
<dbReference type="EMBL" id="JAINUF010000005">
    <property type="protein sequence ID" value="KAJ8359291.1"/>
    <property type="molecule type" value="Genomic_DNA"/>
</dbReference>
<comment type="caution">
    <text evidence="1">The sequence shown here is derived from an EMBL/GenBank/DDBJ whole genome shotgun (WGS) entry which is preliminary data.</text>
</comment>
<dbReference type="Proteomes" id="UP001152622">
    <property type="component" value="Chromosome 5"/>
</dbReference>
<evidence type="ECO:0000313" key="1">
    <source>
        <dbReference type="EMBL" id="KAJ8359291.1"/>
    </source>
</evidence>
<organism evidence="1 2">
    <name type="scientific">Synaphobranchus kaupii</name>
    <name type="common">Kaup's arrowtooth eel</name>
    <dbReference type="NCBI Taxonomy" id="118154"/>
    <lineage>
        <taxon>Eukaryota</taxon>
        <taxon>Metazoa</taxon>
        <taxon>Chordata</taxon>
        <taxon>Craniata</taxon>
        <taxon>Vertebrata</taxon>
        <taxon>Euteleostomi</taxon>
        <taxon>Actinopterygii</taxon>
        <taxon>Neopterygii</taxon>
        <taxon>Teleostei</taxon>
        <taxon>Anguilliformes</taxon>
        <taxon>Synaphobranchidae</taxon>
        <taxon>Synaphobranchus</taxon>
    </lineage>
</organism>
<name>A0A9Q1FI35_SYNKA</name>
<sequence length="128" mass="13948">MTVIRISATSALARGAKTVAAAAEMLKRSRLTAEGRARATHVCASRCTRIGGAPRVLTLTEAVVPQCLPRRRLKRESWNAKDGGGDKVRQSLCRREQLRSRAFRGRAGAVAVRLAHSCPLCPRSCRKL</sequence>